<evidence type="ECO:0000313" key="6">
    <source>
        <dbReference type="EMBL" id="QGG80776.1"/>
    </source>
</evidence>
<evidence type="ECO:0000259" key="5">
    <source>
        <dbReference type="PROSITE" id="PS50931"/>
    </source>
</evidence>
<dbReference type="Pfam" id="PF03466">
    <property type="entry name" value="LysR_substrate"/>
    <property type="match status" value="1"/>
</dbReference>
<dbReference type="InterPro" id="IPR036388">
    <property type="entry name" value="WH-like_DNA-bd_sf"/>
</dbReference>
<dbReference type="FunFam" id="1.10.10.10:FF:000001">
    <property type="entry name" value="LysR family transcriptional regulator"/>
    <property type="match status" value="1"/>
</dbReference>
<dbReference type="InterPro" id="IPR005119">
    <property type="entry name" value="LysR_subst-bd"/>
</dbReference>
<dbReference type="Gene3D" id="3.40.190.290">
    <property type="match status" value="1"/>
</dbReference>
<dbReference type="PROSITE" id="PS50931">
    <property type="entry name" value="HTH_LYSR"/>
    <property type="match status" value="1"/>
</dbReference>
<dbReference type="GO" id="GO:0043565">
    <property type="term" value="F:sequence-specific DNA binding"/>
    <property type="evidence" value="ECO:0007669"/>
    <property type="project" value="TreeGrafter"/>
</dbReference>
<dbReference type="InterPro" id="IPR058163">
    <property type="entry name" value="LysR-type_TF_proteobact-type"/>
</dbReference>
<evidence type="ECO:0000256" key="4">
    <source>
        <dbReference type="ARBA" id="ARBA00023163"/>
    </source>
</evidence>
<comment type="similarity">
    <text evidence="1">Belongs to the LysR transcriptional regulatory family.</text>
</comment>
<keyword evidence="2" id="KW-0805">Transcription regulation</keyword>
<feature type="domain" description="HTH lysR-type" evidence="5">
    <location>
        <begin position="16"/>
        <end position="73"/>
    </location>
</feature>
<dbReference type="SUPFAM" id="SSF46785">
    <property type="entry name" value="Winged helix' DNA-binding domain"/>
    <property type="match status" value="1"/>
</dbReference>
<dbReference type="Pfam" id="PF00126">
    <property type="entry name" value="HTH_1"/>
    <property type="match status" value="1"/>
</dbReference>
<dbReference type="CDD" id="cd08422">
    <property type="entry name" value="PBP2_CrgA_like"/>
    <property type="match status" value="1"/>
</dbReference>
<dbReference type="KEGG" id="llp:GH975_09425"/>
<evidence type="ECO:0000256" key="1">
    <source>
        <dbReference type="ARBA" id="ARBA00009437"/>
    </source>
</evidence>
<keyword evidence="3" id="KW-0238">DNA-binding</keyword>
<name>A0A5Q2QFG6_9GAMM</name>
<sequence length="313" mass="34735">MAPITRQTSVIGSVMEYLARLPLFVRVVRLGSFAAVAREVDMTPSAVSKQIQRLESELGVRLFQRTTRQLALTDEGQRFYEQSSPLVEGLLEASDQLKERQLALVGKLRVSVPGALLNHGMSDAFAEFALQHPALELQVEASERLVDLLQDHFDMAIRIAALEDSSLVARRLAPAPMWLVASPDFVAVHGTPIHPEQWIGAPMVTYAGHGRQAFRFEGPDGAADVRFQGRLQGDSDAFLLTAARHHLGFCIVPAFAAQSAVKSGQLVRLLADWTLQPERSIWAVYPHRQHLPIRTRTLIDHLVGWFDRNAELG</sequence>
<dbReference type="PANTHER" id="PTHR30537:SF5">
    <property type="entry name" value="HTH-TYPE TRANSCRIPTIONAL ACTIVATOR TTDR-RELATED"/>
    <property type="match status" value="1"/>
</dbReference>
<proteinExistence type="inferred from homology"/>
<dbReference type="InterPro" id="IPR000847">
    <property type="entry name" value="LysR_HTH_N"/>
</dbReference>
<dbReference type="Gene3D" id="1.10.10.10">
    <property type="entry name" value="Winged helix-like DNA-binding domain superfamily/Winged helix DNA-binding domain"/>
    <property type="match status" value="1"/>
</dbReference>
<dbReference type="SUPFAM" id="SSF53850">
    <property type="entry name" value="Periplasmic binding protein-like II"/>
    <property type="match status" value="1"/>
</dbReference>
<organism evidence="6 7">
    <name type="scientific">Litorivicinus lipolyticus</name>
    <dbReference type="NCBI Taxonomy" id="418701"/>
    <lineage>
        <taxon>Bacteria</taxon>
        <taxon>Pseudomonadati</taxon>
        <taxon>Pseudomonadota</taxon>
        <taxon>Gammaproteobacteria</taxon>
        <taxon>Oceanospirillales</taxon>
        <taxon>Litorivicinaceae</taxon>
        <taxon>Litorivicinus</taxon>
    </lineage>
</organism>
<dbReference type="EMBL" id="CP045871">
    <property type="protein sequence ID" value="QGG80776.1"/>
    <property type="molecule type" value="Genomic_DNA"/>
</dbReference>
<dbReference type="PANTHER" id="PTHR30537">
    <property type="entry name" value="HTH-TYPE TRANSCRIPTIONAL REGULATOR"/>
    <property type="match status" value="1"/>
</dbReference>
<evidence type="ECO:0000256" key="3">
    <source>
        <dbReference type="ARBA" id="ARBA00023125"/>
    </source>
</evidence>
<keyword evidence="7" id="KW-1185">Reference proteome</keyword>
<dbReference type="InterPro" id="IPR036390">
    <property type="entry name" value="WH_DNA-bd_sf"/>
</dbReference>
<dbReference type="OrthoDB" id="9815676at2"/>
<dbReference type="Proteomes" id="UP000388235">
    <property type="component" value="Chromosome"/>
</dbReference>
<evidence type="ECO:0000256" key="2">
    <source>
        <dbReference type="ARBA" id="ARBA00023015"/>
    </source>
</evidence>
<dbReference type="PRINTS" id="PR00039">
    <property type="entry name" value="HTHLYSR"/>
</dbReference>
<dbReference type="GO" id="GO:0003700">
    <property type="term" value="F:DNA-binding transcription factor activity"/>
    <property type="evidence" value="ECO:0007669"/>
    <property type="project" value="InterPro"/>
</dbReference>
<keyword evidence="4" id="KW-0804">Transcription</keyword>
<reference evidence="6 7" key="1">
    <citation type="submission" date="2019-11" db="EMBL/GenBank/DDBJ databases">
        <authorList>
            <person name="Khan S.A."/>
            <person name="Jeon C.O."/>
            <person name="Chun B.H."/>
        </authorList>
    </citation>
    <scope>NUCLEOTIDE SEQUENCE [LARGE SCALE GENOMIC DNA]</scope>
    <source>
        <strain evidence="6 7">IMCC 1097</strain>
    </source>
</reference>
<evidence type="ECO:0000313" key="7">
    <source>
        <dbReference type="Proteomes" id="UP000388235"/>
    </source>
</evidence>
<protein>
    <submittedName>
        <fullName evidence="6">LysR family transcriptional regulator</fullName>
    </submittedName>
</protein>
<dbReference type="AlphaFoldDB" id="A0A5Q2QFG6"/>
<dbReference type="GO" id="GO:0006351">
    <property type="term" value="P:DNA-templated transcription"/>
    <property type="evidence" value="ECO:0007669"/>
    <property type="project" value="TreeGrafter"/>
</dbReference>
<accession>A0A5Q2QFG6</accession>
<gene>
    <name evidence="6" type="ORF">GH975_09425</name>
</gene>